<keyword evidence="3" id="KW-0723">Serine/threonine-protein kinase</keyword>
<keyword evidence="7 10" id="KW-0067">ATP-binding</keyword>
<comment type="catalytic activity">
    <reaction evidence="8">
        <text>L-threonyl-[protein] + ATP = O-phospho-L-threonyl-[protein] + ADP + H(+)</text>
        <dbReference type="Rhea" id="RHEA:46608"/>
        <dbReference type="Rhea" id="RHEA-COMP:11060"/>
        <dbReference type="Rhea" id="RHEA-COMP:11605"/>
        <dbReference type="ChEBI" id="CHEBI:15378"/>
        <dbReference type="ChEBI" id="CHEBI:30013"/>
        <dbReference type="ChEBI" id="CHEBI:30616"/>
        <dbReference type="ChEBI" id="CHEBI:61977"/>
        <dbReference type="ChEBI" id="CHEBI:456216"/>
        <dbReference type="EC" id="2.7.11.1"/>
    </reaction>
</comment>
<dbReference type="CDD" id="cd14335">
    <property type="entry name" value="UBA_SnRK1_plant"/>
    <property type="match status" value="1"/>
</dbReference>
<dbReference type="OrthoDB" id="193931at2759"/>
<dbReference type="CDD" id="cd14079">
    <property type="entry name" value="STKc_AMPK_alpha"/>
    <property type="match status" value="1"/>
</dbReference>
<dbReference type="GO" id="GO:0106310">
    <property type="term" value="F:protein serine kinase activity"/>
    <property type="evidence" value="ECO:0007669"/>
    <property type="project" value="RHEA"/>
</dbReference>
<feature type="domain" description="UBA" evidence="12">
    <location>
        <begin position="292"/>
        <end position="332"/>
    </location>
</feature>
<dbReference type="FunFam" id="1.10.510.10:FF:000204">
    <property type="entry name" value="Non-specific serine/threonine protein kinase"/>
    <property type="match status" value="1"/>
</dbReference>
<keyword evidence="4" id="KW-0808">Transferase</keyword>
<dbReference type="STRING" id="29655.A0A0K9Q660"/>
<dbReference type="InterPro" id="IPR015940">
    <property type="entry name" value="UBA"/>
</dbReference>
<evidence type="ECO:0000256" key="6">
    <source>
        <dbReference type="ARBA" id="ARBA00022777"/>
    </source>
</evidence>
<sequence>MDGPSGRGLPSADISLSNYKLGKTLGIGSFGKVKVAEHALTGHKVAIKILNRRKIKNMDMEEKVRREIKILRLFMHPHIIRLYEIIETQSDIFVIMEYVKSGELFDYIVEKGRLLETEARRFFQQIISGVEYCHRNMVVHRDLKPENLLLDAKLNVKIADFGLSNIMRDGHFLKTSCGSPNYAAPEVISGRLYAGPEVDVWSCGVILYALLCGTLPFDDENIPNLFKKIKGGIYTLPSHLSPGARDIIPRMLVVDPMKRMTIPEIRQHPWFREQLPRYLAVPPPETMQQAKKIDDDILLEVIKMGFDRNHLIESLRNRLQNEATVAYYLLLDNRFRVSSGYLGAEYQETMNYAVHRIQPPDTTTASNIQNYMDQQGFGLRSQFPVERKWALGLQSKAHPREIMTEVLKALQELNVCWKKIGHYNMKCRWLPGHQLHSNHNFVDESTIIENNAPAPQSVNVVKFELQLYKTREEKYLLDLQRVTGPQLLFLDLCAAFLAQLRVL</sequence>
<keyword evidence="5 10" id="KW-0547">Nucleotide-binding</keyword>
<comment type="catalytic activity">
    <reaction evidence="9">
        <text>L-seryl-[protein] + ATP = O-phospho-L-seryl-[protein] + ADP + H(+)</text>
        <dbReference type="Rhea" id="RHEA:17989"/>
        <dbReference type="Rhea" id="RHEA-COMP:9863"/>
        <dbReference type="Rhea" id="RHEA-COMP:11604"/>
        <dbReference type="ChEBI" id="CHEBI:15378"/>
        <dbReference type="ChEBI" id="CHEBI:29999"/>
        <dbReference type="ChEBI" id="CHEBI:30616"/>
        <dbReference type="ChEBI" id="CHEBI:83421"/>
        <dbReference type="ChEBI" id="CHEBI:456216"/>
        <dbReference type="EC" id="2.7.11.1"/>
    </reaction>
</comment>
<dbReference type="PROSITE" id="PS50030">
    <property type="entry name" value="UBA"/>
    <property type="match status" value="1"/>
</dbReference>
<dbReference type="CDD" id="cd12122">
    <property type="entry name" value="AMPKA_C"/>
    <property type="match status" value="1"/>
</dbReference>
<evidence type="ECO:0000256" key="7">
    <source>
        <dbReference type="ARBA" id="ARBA00022840"/>
    </source>
</evidence>
<dbReference type="Pfam" id="PF00069">
    <property type="entry name" value="Pkinase"/>
    <property type="match status" value="1"/>
</dbReference>
<evidence type="ECO:0000259" key="11">
    <source>
        <dbReference type="PROSITE" id="PS50011"/>
    </source>
</evidence>
<dbReference type="GO" id="GO:0009507">
    <property type="term" value="C:chloroplast"/>
    <property type="evidence" value="ECO:0007669"/>
    <property type="project" value="UniProtKB-ARBA"/>
</dbReference>
<dbReference type="GO" id="GO:0009743">
    <property type="term" value="P:response to carbohydrate"/>
    <property type="evidence" value="ECO:0007669"/>
    <property type="project" value="UniProtKB-ARBA"/>
</dbReference>
<feature type="domain" description="Protein kinase" evidence="11">
    <location>
        <begin position="19"/>
        <end position="271"/>
    </location>
</feature>
<name>A0A0K9Q660_ZOSMR</name>
<protein>
    <recommendedName>
        <fullName evidence="2">non-specific serine/threonine protein kinase</fullName>
        <ecNumber evidence="2">2.7.11.1</ecNumber>
    </recommendedName>
</protein>
<dbReference type="GO" id="GO:0019900">
    <property type="term" value="F:kinase binding"/>
    <property type="evidence" value="ECO:0007669"/>
    <property type="project" value="UniProtKB-ARBA"/>
</dbReference>
<dbReference type="OMA" id="HVMTEVY"/>
<dbReference type="InterPro" id="IPR000719">
    <property type="entry name" value="Prot_kinase_dom"/>
</dbReference>
<dbReference type="Gene3D" id="3.30.310.80">
    <property type="entry name" value="Kinase associated domain 1, KA1"/>
    <property type="match status" value="1"/>
</dbReference>
<evidence type="ECO:0000259" key="13">
    <source>
        <dbReference type="PROSITE" id="PS50032"/>
    </source>
</evidence>
<evidence type="ECO:0000256" key="9">
    <source>
        <dbReference type="ARBA" id="ARBA00048679"/>
    </source>
</evidence>
<dbReference type="GO" id="GO:0004674">
    <property type="term" value="F:protein serine/threonine kinase activity"/>
    <property type="evidence" value="ECO:0000318"/>
    <property type="project" value="GO_Central"/>
</dbReference>
<dbReference type="SUPFAM" id="SSF56112">
    <property type="entry name" value="Protein kinase-like (PK-like)"/>
    <property type="match status" value="1"/>
</dbReference>
<evidence type="ECO:0000256" key="8">
    <source>
        <dbReference type="ARBA" id="ARBA00047899"/>
    </source>
</evidence>
<comment type="similarity">
    <text evidence="1">Belongs to the protein kinase superfamily. CAMK Ser/Thr protein kinase family. SNF1 subfamily.</text>
</comment>
<dbReference type="EMBL" id="LFYR01000056">
    <property type="protein sequence ID" value="KMZ76267.1"/>
    <property type="molecule type" value="Genomic_DNA"/>
</dbReference>
<evidence type="ECO:0000256" key="1">
    <source>
        <dbReference type="ARBA" id="ARBA00006234"/>
    </source>
</evidence>
<dbReference type="InterPro" id="IPR011009">
    <property type="entry name" value="Kinase-like_dom_sf"/>
</dbReference>
<dbReference type="GO" id="GO:0005524">
    <property type="term" value="F:ATP binding"/>
    <property type="evidence" value="ECO:0007669"/>
    <property type="project" value="UniProtKB-UniRule"/>
</dbReference>
<proteinExistence type="inferred from homology"/>
<dbReference type="FunFam" id="3.30.200.20:FF:000236">
    <property type="entry name" value="Non-specific serine/threonine protein kinase"/>
    <property type="match status" value="1"/>
</dbReference>
<dbReference type="PROSITE" id="PS50032">
    <property type="entry name" value="KA1"/>
    <property type="match status" value="1"/>
</dbReference>
<evidence type="ECO:0000256" key="3">
    <source>
        <dbReference type="ARBA" id="ARBA00022527"/>
    </source>
</evidence>
<dbReference type="PROSITE" id="PS00107">
    <property type="entry name" value="PROTEIN_KINASE_ATP"/>
    <property type="match status" value="1"/>
</dbReference>
<feature type="domain" description="KA1" evidence="13">
    <location>
        <begin position="454"/>
        <end position="502"/>
    </location>
</feature>
<keyword evidence="15" id="KW-1185">Reference proteome</keyword>
<dbReference type="GO" id="GO:0005634">
    <property type="term" value="C:nucleus"/>
    <property type="evidence" value="ECO:0007669"/>
    <property type="project" value="UniProtKB-ARBA"/>
</dbReference>
<dbReference type="AlphaFoldDB" id="A0A0K9Q660"/>
<dbReference type="SMART" id="SM00220">
    <property type="entry name" value="S_TKc"/>
    <property type="match status" value="1"/>
</dbReference>
<gene>
    <name evidence="14" type="ORF">ZOSMA_104G00190</name>
</gene>
<evidence type="ECO:0000313" key="14">
    <source>
        <dbReference type="EMBL" id="KMZ76267.1"/>
    </source>
</evidence>
<feature type="binding site" evidence="10">
    <location>
        <position position="48"/>
    </location>
    <ligand>
        <name>ATP</name>
        <dbReference type="ChEBI" id="CHEBI:30616"/>
    </ligand>
</feature>
<dbReference type="PROSITE" id="PS50011">
    <property type="entry name" value="PROTEIN_KINASE_DOM"/>
    <property type="match status" value="1"/>
</dbReference>
<evidence type="ECO:0000256" key="4">
    <source>
        <dbReference type="ARBA" id="ARBA00022679"/>
    </source>
</evidence>
<comment type="caution">
    <text evidence="14">The sequence shown here is derived from an EMBL/GenBank/DDBJ whole genome shotgun (WGS) entry which is preliminary data.</text>
</comment>
<keyword evidence="6 14" id="KW-0418">Kinase</keyword>
<dbReference type="PANTHER" id="PTHR24346">
    <property type="entry name" value="MAP/MICROTUBULE AFFINITY-REGULATING KINASE"/>
    <property type="match status" value="1"/>
</dbReference>
<dbReference type="EC" id="2.7.11.1" evidence="2"/>
<dbReference type="Gene3D" id="1.10.510.10">
    <property type="entry name" value="Transferase(Phosphotransferase) domain 1"/>
    <property type="match status" value="1"/>
</dbReference>
<dbReference type="InterPro" id="IPR017441">
    <property type="entry name" value="Protein_kinase_ATP_BS"/>
</dbReference>
<dbReference type="SUPFAM" id="SSF103243">
    <property type="entry name" value="KA1-like"/>
    <property type="match status" value="1"/>
</dbReference>
<dbReference type="Proteomes" id="UP000036987">
    <property type="component" value="Unassembled WGS sequence"/>
</dbReference>
<dbReference type="SMART" id="SM00165">
    <property type="entry name" value="UBA"/>
    <property type="match status" value="1"/>
</dbReference>
<evidence type="ECO:0000256" key="5">
    <source>
        <dbReference type="ARBA" id="ARBA00022741"/>
    </source>
</evidence>
<dbReference type="Pfam" id="PF02149">
    <property type="entry name" value="KA1"/>
    <property type="match status" value="1"/>
</dbReference>
<dbReference type="FunFam" id="3.30.310.80:FF:000006">
    <property type="entry name" value="Non-specific serine/threonine protein kinase"/>
    <property type="match status" value="1"/>
</dbReference>
<dbReference type="InterPro" id="IPR028375">
    <property type="entry name" value="KA1/Ssp2_C"/>
</dbReference>
<organism evidence="14 15">
    <name type="scientific">Zostera marina</name>
    <name type="common">Eelgrass</name>
    <dbReference type="NCBI Taxonomy" id="29655"/>
    <lineage>
        <taxon>Eukaryota</taxon>
        <taxon>Viridiplantae</taxon>
        <taxon>Streptophyta</taxon>
        <taxon>Embryophyta</taxon>
        <taxon>Tracheophyta</taxon>
        <taxon>Spermatophyta</taxon>
        <taxon>Magnoliopsida</taxon>
        <taxon>Liliopsida</taxon>
        <taxon>Zosteraceae</taxon>
        <taxon>Zostera</taxon>
    </lineage>
</organism>
<dbReference type="PANTHER" id="PTHR24346:SF82">
    <property type="entry name" value="KP78A-RELATED"/>
    <property type="match status" value="1"/>
</dbReference>
<evidence type="ECO:0000256" key="2">
    <source>
        <dbReference type="ARBA" id="ARBA00012513"/>
    </source>
</evidence>
<evidence type="ECO:0000259" key="12">
    <source>
        <dbReference type="PROSITE" id="PS50030"/>
    </source>
</evidence>
<dbReference type="InterPro" id="IPR001772">
    <property type="entry name" value="KA1_dom"/>
</dbReference>
<accession>A0A0K9Q660</accession>
<dbReference type="InterPro" id="IPR008271">
    <property type="entry name" value="Ser/Thr_kinase_AS"/>
</dbReference>
<reference evidence="15" key="1">
    <citation type="journal article" date="2016" name="Nature">
        <title>The genome of the seagrass Zostera marina reveals angiosperm adaptation to the sea.</title>
        <authorList>
            <person name="Olsen J.L."/>
            <person name="Rouze P."/>
            <person name="Verhelst B."/>
            <person name="Lin Y.-C."/>
            <person name="Bayer T."/>
            <person name="Collen J."/>
            <person name="Dattolo E."/>
            <person name="De Paoli E."/>
            <person name="Dittami S."/>
            <person name="Maumus F."/>
            <person name="Michel G."/>
            <person name="Kersting A."/>
            <person name="Lauritano C."/>
            <person name="Lohaus R."/>
            <person name="Toepel M."/>
            <person name="Tonon T."/>
            <person name="Vanneste K."/>
            <person name="Amirebrahimi M."/>
            <person name="Brakel J."/>
            <person name="Bostroem C."/>
            <person name="Chovatia M."/>
            <person name="Grimwood J."/>
            <person name="Jenkins J.W."/>
            <person name="Jueterbock A."/>
            <person name="Mraz A."/>
            <person name="Stam W.T."/>
            <person name="Tice H."/>
            <person name="Bornberg-Bauer E."/>
            <person name="Green P.J."/>
            <person name="Pearson G.A."/>
            <person name="Procaccini G."/>
            <person name="Duarte C.M."/>
            <person name="Schmutz J."/>
            <person name="Reusch T.B.H."/>
            <person name="Van de Peer Y."/>
        </authorList>
    </citation>
    <scope>NUCLEOTIDE SEQUENCE [LARGE SCALE GENOMIC DNA]</scope>
    <source>
        <strain evidence="15">cv. Finnish</strain>
    </source>
</reference>
<dbReference type="Pfam" id="PF00627">
    <property type="entry name" value="UBA"/>
    <property type="match status" value="1"/>
</dbReference>
<dbReference type="PROSITE" id="PS00108">
    <property type="entry name" value="PROTEIN_KINASE_ST"/>
    <property type="match status" value="1"/>
</dbReference>
<evidence type="ECO:0000313" key="15">
    <source>
        <dbReference type="Proteomes" id="UP000036987"/>
    </source>
</evidence>
<evidence type="ECO:0000256" key="10">
    <source>
        <dbReference type="PROSITE-ProRule" id="PRU10141"/>
    </source>
</evidence>